<accession>A0ABV9JZ72</accession>
<proteinExistence type="predicted"/>
<sequence length="224" mass="25371">MDHSHHHHHHNHSGESEVKVDVTYKDGKISIALEDNAGKAPELALAHEKEMHFIMVSNDLEQYYHLHPEKEQEGLYTINQPLKDGTYKAFVDITSKEKAYQVAPSPVQVGTEETGKAVLKPDDDWTKEVDGKTVTLEDVKAETGKAVPLDFNMHGETPEPYLGALGHVVIVDEAAEQYIHVHPDSDDTTTFHAHFPKQGMYKIWSEFEFNNKVHTYSFNIEVSK</sequence>
<feature type="compositionally biased region" description="Basic residues" evidence="1">
    <location>
        <begin position="1"/>
        <end position="11"/>
    </location>
</feature>
<dbReference type="RefSeq" id="WP_289585321.1">
    <property type="nucleotide sequence ID" value="NZ_JBHSFT010000019.1"/>
</dbReference>
<reference evidence="3" key="1">
    <citation type="journal article" date="2019" name="Int. J. Syst. Evol. Microbiol.">
        <title>The Global Catalogue of Microorganisms (GCM) 10K type strain sequencing project: providing services to taxonomists for standard genome sequencing and annotation.</title>
        <authorList>
            <consortium name="The Broad Institute Genomics Platform"/>
            <consortium name="The Broad Institute Genome Sequencing Center for Infectious Disease"/>
            <person name="Wu L."/>
            <person name="Ma J."/>
        </authorList>
    </citation>
    <scope>NUCLEOTIDE SEQUENCE [LARGE SCALE GENOMIC DNA]</scope>
    <source>
        <strain evidence="3">CCUG 37257</strain>
    </source>
</reference>
<name>A0ABV9JZ72_9BACI</name>
<feature type="region of interest" description="Disordered" evidence="1">
    <location>
        <begin position="1"/>
        <end position="20"/>
    </location>
</feature>
<evidence type="ECO:0000256" key="1">
    <source>
        <dbReference type="SAM" id="MobiDB-lite"/>
    </source>
</evidence>
<evidence type="ECO:0008006" key="4">
    <source>
        <dbReference type="Google" id="ProtNLM"/>
    </source>
</evidence>
<dbReference type="EMBL" id="JBHSFT010000019">
    <property type="protein sequence ID" value="MFC4663049.1"/>
    <property type="molecule type" value="Genomic_DNA"/>
</dbReference>
<keyword evidence="3" id="KW-1185">Reference proteome</keyword>
<gene>
    <name evidence="2" type="ORF">ACFO3P_12760</name>
</gene>
<evidence type="ECO:0000313" key="2">
    <source>
        <dbReference type="EMBL" id="MFC4663049.1"/>
    </source>
</evidence>
<evidence type="ECO:0000313" key="3">
    <source>
        <dbReference type="Proteomes" id="UP001595988"/>
    </source>
</evidence>
<organism evidence="2 3">
    <name type="scientific">Oceanobacillus aidingensis</name>
    <dbReference type="NCBI Taxonomy" id="645964"/>
    <lineage>
        <taxon>Bacteria</taxon>
        <taxon>Bacillati</taxon>
        <taxon>Bacillota</taxon>
        <taxon>Bacilli</taxon>
        <taxon>Bacillales</taxon>
        <taxon>Bacillaceae</taxon>
        <taxon>Oceanobacillus</taxon>
    </lineage>
</organism>
<dbReference type="Proteomes" id="UP001595988">
    <property type="component" value="Unassembled WGS sequence"/>
</dbReference>
<comment type="caution">
    <text evidence="2">The sequence shown here is derived from an EMBL/GenBank/DDBJ whole genome shotgun (WGS) entry which is preliminary data.</text>
</comment>
<protein>
    <recommendedName>
        <fullName evidence="4">YtkA-like</fullName>
    </recommendedName>
</protein>